<dbReference type="EMBL" id="BAABEY010000014">
    <property type="protein sequence ID" value="GAA4436057.1"/>
    <property type="molecule type" value="Genomic_DNA"/>
</dbReference>
<evidence type="ECO:0000313" key="9">
    <source>
        <dbReference type="Proteomes" id="UP001501508"/>
    </source>
</evidence>
<gene>
    <name evidence="8" type="ORF">GCM10023091_13440</name>
</gene>
<evidence type="ECO:0000256" key="3">
    <source>
        <dbReference type="ARBA" id="ARBA00022729"/>
    </source>
</evidence>
<evidence type="ECO:0000256" key="4">
    <source>
        <dbReference type="ARBA" id="ARBA00023136"/>
    </source>
</evidence>
<reference evidence="9" key="1">
    <citation type="journal article" date="2019" name="Int. J. Syst. Evol. Microbiol.">
        <title>The Global Catalogue of Microorganisms (GCM) 10K type strain sequencing project: providing services to taxonomists for standard genome sequencing and annotation.</title>
        <authorList>
            <consortium name="The Broad Institute Genomics Platform"/>
            <consortium name="The Broad Institute Genome Sequencing Center for Infectious Disease"/>
            <person name="Wu L."/>
            <person name="Ma J."/>
        </authorList>
    </citation>
    <scope>NUCLEOTIDE SEQUENCE [LARGE SCALE GENOMIC DNA]</scope>
    <source>
        <strain evidence="9">JCM 31920</strain>
    </source>
</reference>
<organism evidence="8 9">
    <name type="scientific">Ravibacter arvi</name>
    <dbReference type="NCBI Taxonomy" id="2051041"/>
    <lineage>
        <taxon>Bacteria</taxon>
        <taxon>Pseudomonadati</taxon>
        <taxon>Bacteroidota</taxon>
        <taxon>Cytophagia</taxon>
        <taxon>Cytophagales</taxon>
        <taxon>Spirosomataceae</taxon>
        <taxon>Ravibacter</taxon>
    </lineage>
</organism>
<accession>A0ABP8LUA1</accession>
<evidence type="ECO:0000256" key="1">
    <source>
        <dbReference type="ARBA" id="ARBA00004442"/>
    </source>
</evidence>
<evidence type="ECO:0000259" key="6">
    <source>
        <dbReference type="Pfam" id="PF07980"/>
    </source>
</evidence>
<evidence type="ECO:0000313" key="8">
    <source>
        <dbReference type="EMBL" id="GAA4436057.1"/>
    </source>
</evidence>
<dbReference type="PROSITE" id="PS51257">
    <property type="entry name" value="PROKAR_LIPOPROTEIN"/>
    <property type="match status" value="1"/>
</dbReference>
<comment type="subcellular location">
    <subcellularLocation>
        <location evidence="1">Cell outer membrane</location>
    </subcellularLocation>
</comment>
<dbReference type="InterPro" id="IPR011990">
    <property type="entry name" value="TPR-like_helical_dom_sf"/>
</dbReference>
<evidence type="ECO:0000259" key="7">
    <source>
        <dbReference type="Pfam" id="PF14322"/>
    </source>
</evidence>
<comment type="caution">
    <text evidence="8">The sequence shown here is derived from an EMBL/GenBank/DDBJ whole genome shotgun (WGS) entry which is preliminary data.</text>
</comment>
<comment type="similarity">
    <text evidence="2">Belongs to the SusD family.</text>
</comment>
<proteinExistence type="inferred from homology"/>
<dbReference type="Proteomes" id="UP001501508">
    <property type="component" value="Unassembled WGS sequence"/>
</dbReference>
<feature type="domain" description="SusD-like N-terminal" evidence="7">
    <location>
        <begin position="22"/>
        <end position="209"/>
    </location>
</feature>
<evidence type="ECO:0000256" key="5">
    <source>
        <dbReference type="ARBA" id="ARBA00023237"/>
    </source>
</evidence>
<keyword evidence="3" id="KW-0732">Signal</keyword>
<dbReference type="Pfam" id="PF14322">
    <property type="entry name" value="SusD-like_3"/>
    <property type="match status" value="1"/>
</dbReference>
<dbReference type="Pfam" id="PF07980">
    <property type="entry name" value="SusD_RagB"/>
    <property type="match status" value="1"/>
</dbReference>
<feature type="domain" description="RagB/SusD" evidence="6">
    <location>
        <begin position="325"/>
        <end position="600"/>
    </location>
</feature>
<protein>
    <submittedName>
        <fullName evidence="8">RagB/SusD family nutrient uptake outer membrane protein</fullName>
    </submittedName>
</protein>
<sequence>MKILKPAYWLLALPVFFFSCKEFLEPYPNNDRSSEDIWNYQESVQGLVGRAYDFMSRDYDTYEGFYLDGATDDAIITNPTHPMRRLAAGTITTGQDPFLYFWDRSYQAIFLVNLFLKDDRGYKTRFLIDSKKNDVLRRRLKGEALALRAWYQWDLLKKFGGKSSDGRLLGFPIVTQPLDIAEKTNYARNTYEECVKQIIADCDSAYQYLLLANRDFLVKDQTDLLYLGGRNWGRMDGITTVALKADVYLTWASPRFNPQNDIARWDSAAVNAKRVMDFKLRIDGGVSGGFNPTAAIDWSNPNSPEIIVAGRLIAADESVERQFYPGGFQGSGVMGATQELVDEFPMANGFPIDHPKSGFNPEKPYDGRDPRFYHAIFHNNATARRNHTGAVMYTFENWENGGKDAAGVNLTNSLSNYHIKKYIFMGYNRLDASVNRQPRSVFYYRWTHMALAFAEAANQVVGPLDEGRYGMSAATALQYLRARNSQDGRPGISPRVPAAPDPYLAETAQKGKEAFDKLARAERRIETCFEGKRFFDLRRWSTDLTPLNPTIHGVQVTRQNDTTFVYKKVPLERHSFSSAYLPIPYSEMLRMSNLAQNEGWNGWN</sequence>
<dbReference type="Gene3D" id="1.25.40.390">
    <property type="match status" value="1"/>
</dbReference>
<dbReference type="InterPro" id="IPR033985">
    <property type="entry name" value="SusD-like_N"/>
</dbReference>
<keyword evidence="5" id="KW-0998">Cell outer membrane</keyword>
<dbReference type="SUPFAM" id="SSF48452">
    <property type="entry name" value="TPR-like"/>
    <property type="match status" value="1"/>
</dbReference>
<name>A0ABP8LUA1_9BACT</name>
<evidence type="ECO:0000256" key="2">
    <source>
        <dbReference type="ARBA" id="ARBA00006275"/>
    </source>
</evidence>
<keyword evidence="9" id="KW-1185">Reference proteome</keyword>
<dbReference type="InterPro" id="IPR012944">
    <property type="entry name" value="SusD_RagB_dom"/>
</dbReference>
<dbReference type="RefSeq" id="WP_345027525.1">
    <property type="nucleotide sequence ID" value="NZ_BAABEY010000014.1"/>
</dbReference>
<keyword evidence="4" id="KW-0472">Membrane</keyword>